<reference evidence="9 10" key="1">
    <citation type="submission" date="2016-10" db="EMBL/GenBank/DDBJ databases">
        <title>Reductive evolution of mitochondrial metabolism and differential evolution of invasion-related proteins in Cryptosporidium.</title>
        <authorList>
            <person name="Liu S."/>
            <person name="Roellig D.M."/>
            <person name="Guo Y."/>
            <person name="Li N."/>
            <person name="Frace M.A."/>
            <person name="Tang K."/>
            <person name="Zhang L."/>
            <person name="Feng Y."/>
            <person name="Xiao L."/>
        </authorList>
    </citation>
    <scope>NUCLEOTIDE SEQUENCE [LARGE SCALE GENOMIC DNA]</scope>
    <source>
        <strain evidence="9">30847</strain>
    </source>
</reference>
<comment type="caution">
    <text evidence="9">The sequence shown here is derived from an EMBL/GenBank/DDBJ whole genome shotgun (WGS) entry which is preliminary data.</text>
</comment>
<dbReference type="EMBL" id="LRBS01000086">
    <property type="protein sequence ID" value="OII75687.1"/>
    <property type="molecule type" value="Genomic_DNA"/>
</dbReference>
<protein>
    <recommendedName>
        <fullName evidence="8">GOLD domain-containing protein</fullName>
    </recommendedName>
</protein>
<evidence type="ECO:0000256" key="5">
    <source>
        <dbReference type="ARBA" id="ARBA00022989"/>
    </source>
</evidence>
<dbReference type="AlphaFoldDB" id="A0A1J4MNS0"/>
<keyword evidence="6 7" id="KW-0472">Membrane</keyword>
<evidence type="ECO:0000313" key="9">
    <source>
        <dbReference type="EMBL" id="OII75687.1"/>
    </source>
</evidence>
<organism evidence="9 10">
    <name type="scientific">Cryptosporidium andersoni</name>
    <dbReference type="NCBI Taxonomy" id="117008"/>
    <lineage>
        <taxon>Eukaryota</taxon>
        <taxon>Sar</taxon>
        <taxon>Alveolata</taxon>
        <taxon>Apicomplexa</taxon>
        <taxon>Conoidasida</taxon>
        <taxon>Coccidia</taxon>
        <taxon>Eucoccidiorida</taxon>
        <taxon>Eimeriorina</taxon>
        <taxon>Cryptosporidiidae</taxon>
        <taxon>Cryptosporidium</taxon>
    </lineage>
</organism>
<dbReference type="Proteomes" id="UP000186804">
    <property type="component" value="Unassembled WGS sequence"/>
</dbReference>
<evidence type="ECO:0000259" key="8">
    <source>
        <dbReference type="SMART" id="SM01190"/>
    </source>
</evidence>
<comment type="subcellular location">
    <subcellularLocation>
        <location evidence="1">Membrane</location>
        <topology evidence="1">Single-pass type I membrane protein</topology>
    </subcellularLocation>
</comment>
<comment type="similarity">
    <text evidence="2">Belongs to the EMP24/GP25L family.</text>
</comment>
<dbReference type="InterPro" id="IPR009038">
    <property type="entry name" value="GOLD_dom"/>
</dbReference>
<dbReference type="InterPro" id="IPR015720">
    <property type="entry name" value="Emp24-like"/>
</dbReference>
<feature type="domain" description="GOLD" evidence="8">
    <location>
        <begin position="25"/>
        <end position="177"/>
    </location>
</feature>
<feature type="transmembrane region" description="Helical" evidence="7">
    <location>
        <begin position="6"/>
        <end position="24"/>
    </location>
</feature>
<dbReference type="GO" id="GO:0016020">
    <property type="term" value="C:membrane"/>
    <property type="evidence" value="ECO:0007669"/>
    <property type="project" value="UniProtKB-SubCell"/>
</dbReference>
<name>A0A1J4MNS0_9CRYT</name>
<evidence type="ECO:0000256" key="4">
    <source>
        <dbReference type="ARBA" id="ARBA00022729"/>
    </source>
</evidence>
<keyword evidence="10" id="KW-1185">Reference proteome</keyword>
<evidence type="ECO:0000256" key="1">
    <source>
        <dbReference type="ARBA" id="ARBA00004479"/>
    </source>
</evidence>
<evidence type="ECO:0000256" key="3">
    <source>
        <dbReference type="ARBA" id="ARBA00022692"/>
    </source>
</evidence>
<dbReference type="Pfam" id="PF01105">
    <property type="entry name" value="EMP24_GP25L"/>
    <property type="match status" value="1"/>
</dbReference>
<evidence type="ECO:0000256" key="2">
    <source>
        <dbReference type="ARBA" id="ARBA00007104"/>
    </source>
</evidence>
<evidence type="ECO:0000313" key="10">
    <source>
        <dbReference type="Proteomes" id="UP000186804"/>
    </source>
</evidence>
<proteinExistence type="inferred from homology"/>
<dbReference type="VEuPathDB" id="CryptoDB:cand_031170"/>
<sequence length="186" mass="21085">MITFNILTSSILYLIYCTIFTNAIKFDLMIDSKVSKCFGEPILKNTLVVIECNSLYPINLSVRDNKDIIYSADNNSIKTAFTTLESGPHYICIFNPNDSNIKTTISFKWGSETQDYTSIAKKEHIEPSKKILNDIIIALNDYQSSLFQVAQTESLLHVASESAYSRVIFFSILNIIETNLNDCNLR</sequence>
<accession>A0A1J4MNS0</accession>
<dbReference type="SMART" id="SM01190">
    <property type="entry name" value="EMP24_GP25L"/>
    <property type="match status" value="1"/>
</dbReference>
<evidence type="ECO:0000256" key="6">
    <source>
        <dbReference type="ARBA" id="ARBA00023136"/>
    </source>
</evidence>
<keyword evidence="4" id="KW-0732">Signal</keyword>
<gene>
    <name evidence="9" type="ORF">cand_031170</name>
</gene>
<dbReference type="PANTHER" id="PTHR22811">
    <property type="entry name" value="TRANSMEMBRANE EMP24 DOMAIN-CONTAINING PROTEIN"/>
    <property type="match status" value="1"/>
</dbReference>
<dbReference type="GeneID" id="92367301"/>
<dbReference type="RefSeq" id="XP_067067533.1">
    <property type="nucleotide sequence ID" value="XM_067213343.1"/>
</dbReference>
<keyword evidence="3 7" id="KW-0812">Transmembrane</keyword>
<dbReference type="OrthoDB" id="759142at2759"/>
<evidence type="ECO:0000256" key="7">
    <source>
        <dbReference type="SAM" id="Phobius"/>
    </source>
</evidence>
<keyword evidence="5 7" id="KW-1133">Transmembrane helix</keyword>